<evidence type="ECO:0000313" key="2">
    <source>
        <dbReference type="EMBL" id="KAL3733074.1"/>
    </source>
</evidence>
<dbReference type="AlphaFoldDB" id="A0ABD3K3D8"/>
<feature type="compositionally biased region" description="Polar residues" evidence="1">
    <location>
        <begin position="298"/>
        <end position="310"/>
    </location>
</feature>
<dbReference type="Proteomes" id="UP001634007">
    <property type="component" value="Unassembled WGS sequence"/>
</dbReference>
<proteinExistence type="predicted"/>
<name>A0ABD3K3D8_EUCGL</name>
<dbReference type="PANTHER" id="PTHR36066">
    <property type="entry name" value="TRANSCRIPTION FACTOR BHLH145"/>
    <property type="match status" value="1"/>
</dbReference>
<evidence type="ECO:0000256" key="1">
    <source>
        <dbReference type="SAM" id="MobiDB-lite"/>
    </source>
</evidence>
<sequence length="366" mass="40331">IGFLNVYSSLGDWSNSFFGWEKIVGPGFQGHHLNMQLPTFDPLSAPFAMGHGYVLSTCAATGAKMVPNDAGCPLYAHKELPTSRVGQPDESHSWYYWLPRFRQAFIPELNSSVLKDGSLVGPSVDFDGDNRPWTSTGYVEKKFVVFDQSVDHTRIFYSSGIKSPNYCPNSSCVPHNINEEVVRSKSDVNFLSGPTIANFKDDHGGDVQSEMHEDTEELNALLYSDDDFDDSDEDEVDSTGHSPSIMTVQEREEYFGESTEVVASSAWPTKKRKLVDALSSSSQNQDDGNEIEADSNAGDRSSFSGEVSSTCCNKKSCRDRICETISLLEKVLPGTKGKDATVVLDEAIHYFNSLKDEAKALGFSTM</sequence>
<gene>
    <name evidence="2" type="ORF">ACJRO7_022575</name>
</gene>
<feature type="region of interest" description="Disordered" evidence="1">
    <location>
        <begin position="225"/>
        <end position="244"/>
    </location>
</feature>
<comment type="caution">
    <text evidence="2">The sequence shown here is derived from an EMBL/GenBank/DDBJ whole genome shotgun (WGS) entry which is preliminary data.</text>
</comment>
<dbReference type="PANTHER" id="PTHR36066:SF2">
    <property type="entry name" value="TRANSCRIPTION FACTOR BHLH145"/>
    <property type="match status" value="1"/>
</dbReference>
<dbReference type="EMBL" id="JBJKBG010000006">
    <property type="protein sequence ID" value="KAL3733074.1"/>
    <property type="molecule type" value="Genomic_DNA"/>
</dbReference>
<feature type="non-terminal residue" evidence="2">
    <location>
        <position position="1"/>
    </location>
</feature>
<feature type="compositionally biased region" description="Acidic residues" evidence="1">
    <location>
        <begin position="225"/>
        <end position="237"/>
    </location>
</feature>
<keyword evidence="3" id="KW-1185">Reference proteome</keyword>
<dbReference type="InterPro" id="IPR037546">
    <property type="entry name" value="SAC51-like"/>
</dbReference>
<feature type="region of interest" description="Disordered" evidence="1">
    <location>
        <begin position="278"/>
        <end position="310"/>
    </location>
</feature>
<reference evidence="2 3" key="1">
    <citation type="submission" date="2024-11" db="EMBL/GenBank/DDBJ databases">
        <title>Chromosome-level genome assembly of Eucalyptus globulus Labill. provides insights into its genome evolution.</title>
        <authorList>
            <person name="Li X."/>
        </authorList>
    </citation>
    <scope>NUCLEOTIDE SEQUENCE [LARGE SCALE GENOMIC DNA]</scope>
    <source>
        <strain evidence="2">CL2024</strain>
        <tissue evidence="2">Fresh tender leaves</tissue>
    </source>
</reference>
<evidence type="ECO:0008006" key="4">
    <source>
        <dbReference type="Google" id="ProtNLM"/>
    </source>
</evidence>
<organism evidence="2 3">
    <name type="scientific">Eucalyptus globulus</name>
    <name type="common">Tasmanian blue gum</name>
    <dbReference type="NCBI Taxonomy" id="34317"/>
    <lineage>
        <taxon>Eukaryota</taxon>
        <taxon>Viridiplantae</taxon>
        <taxon>Streptophyta</taxon>
        <taxon>Embryophyta</taxon>
        <taxon>Tracheophyta</taxon>
        <taxon>Spermatophyta</taxon>
        <taxon>Magnoliopsida</taxon>
        <taxon>eudicotyledons</taxon>
        <taxon>Gunneridae</taxon>
        <taxon>Pentapetalae</taxon>
        <taxon>rosids</taxon>
        <taxon>malvids</taxon>
        <taxon>Myrtales</taxon>
        <taxon>Myrtaceae</taxon>
        <taxon>Myrtoideae</taxon>
        <taxon>Eucalypteae</taxon>
        <taxon>Eucalyptus</taxon>
    </lineage>
</organism>
<accession>A0ABD3K3D8</accession>
<protein>
    <recommendedName>
        <fullName evidence="4">BHLH domain-containing protein</fullName>
    </recommendedName>
</protein>
<evidence type="ECO:0000313" key="3">
    <source>
        <dbReference type="Proteomes" id="UP001634007"/>
    </source>
</evidence>